<dbReference type="AlphaFoldDB" id="A0A6G0XU15"/>
<dbReference type="OrthoDB" id="74397at2759"/>
<evidence type="ECO:0000313" key="1">
    <source>
        <dbReference type="EMBL" id="KAF0744010.1"/>
    </source>
</evidence>
<gene>
    <name evidence="1" type="ORF">Ae201684_001647</name>
</gene>
<organism evidence="1 2">
    <name type="scientific">Aphanomyces euteiches</name>
    <dbReference type="NCBI Taxonomy" id="100861"/>
    <lineage>
        <taxon>Eukaryota</taxon>
        <taxon>Sar</taxon>
        <taxon>Stramenopiles</taxon>
        <taxon>Oomycota</taxon>
        <taxon>Saprolegniomycetes</taxon>
        <taxon>Saprolegniales</taxon>
        <taxon>Verrucalvaceae</taxon>
        <taxon>Aphanomyces</taxon>
    </lineage>
</organism>
<dbReference type="Proteomes" id="UP000481153">
    <property type="component" value="Unassembled WGS sequence"/>
</dbReference>
<proteinExistence type="predicted"/>
<accession>A0A6G0XU15</accession>
<dbReference type="VEuPathDB" id="FungiDB:AeMF1_018905"/>
<evidence type="ECO:0000313" key="2">
    <source>
        <dbReference type="Proteomes" id="UP000481153"/>
    </source>
</evidence>
<protein>
    <submittedName>
        <fullName evidence="1">Uncharacterized protein</fullName>
    </submittedName>
</protein>
<sequence length="127" mass="15432">MEGTTTTTEKRNRAEYFKEYRRKNKAKIAAQQKKYRECNKDKIQEYKERNKEKVAAYHKEYREKYRERNLAQMKLYYERNKAYFKEYYLRNKQGGIIGKAEPQFDIKEEPLDGAHPTVMSISFLLNP</sequence>
<name>A0A6G0XU15_9STRA</name>
<keyword evidence="2" id="KW-1185">Reference proteome</keyword>
<reference evidence="1 2" key="1">
    <citation type="submission" date="2019-07" db="EMBL/GenBank/DDBJ databases">
        <title>Genomics analysis of Aphanomyces spp. identifies a new class of oomycete effector associated with host adaptation.</title>
        <authorList>
            <person name="Gaulin E."/>
        </authorList>
    </citation>
    <scope>NUCLEOTIDE SEQUENCE [LARGE SCALE GENOMIC DNA]</scope>
    <source>
        <strain evidence="1 2">ATCC 201684</strain>
    </source>
</reference>
<comment type="caution">
    <text evidence="1">The sequence shown here is derived from an EMBL/GenBank/DDBJ whole genome shotgun (WGS) entry which is preliminary data.</text>
</comment>
<dbReference type="EMBL" id="VJMJ01000012">
    <property type="protein sequence ID" value="KAF0744010.1"/>
    <property type="molecule type" value="Genomic_DNA"/>
</dbReference>